<name>A0ABZ2LMW2_9BACT</name>
<dbReference type="EMBL" id="CP089984">
    <property type="protein sequence ID" value="WXB12107.1"/>
    <property type="molecule type" value="Genomic_DNA"/>
</dbReference>
<proteinExistence type="predicted"/>
<sequence>MNDNMRGTYFVMILSEFRLGQRRASFGFSIMVVVVGFGCSAQSDGNADDRKLVPECATYIVRLNECMRGISPDVMAQRTEAARQAFSVGAKDDASRERLGAQCKAGLEQLARACR</sequence>
<protein>
    <submittedName>
        <fullName evidence="1">Uncharacterized protein</fullName>
    </submittedName>
</protein>
<gene>
    <name evidence="1" type="ORF">LZC94_30170</name>
</gene>
<evidence type="ECO:0000313" key="2">
    <source>
        <dbReference type="Proteomes" id="UP001370348"/>
    </source>
</evidence>
<dbReference type="RefSeq" id="WP_394821726.1">
    <property type="nucleotide sequence ID" value="NZ_CP089984.1"/>
</dbReference>
<organism evidence="1 2">
    <name type="scientific">Pendulispora albinea</name>
    <dbReference type="NCBI Taxonomy" id="2741071"/>
    <lineage>
        <taxon>Bacteria</taxon>
        <taxon>Pseudomonadati</taxon>
        <taxon>Myxococcota</taxon>
        <taxon>Myxococcia</taxon>
        <taxon>Myxococcales</taxon>
        <taxon>Sorangiineae</taxon>
        <taxon>Pendulisporaceae</taxon>
        <taxon>Pendulispora</taxon>
    </lineage>
</organism>
<reference evidence="1 2" key="1">
    <citation type="submission" date="2021-12" db="EMBL/GenBank/DDBJ databases">
        <title>Discovery of the Pendulisporaceae a myxobacterial family with distinct sporulation behavior and unique specialized metabolism.</title>
        <authorList>
            <person name="Garcia R."/>
            <person name="Popoff A."/>
            <person name="Bader C.D."/>
            <person name="Loehr J."/>
            <person name="Walesch S."/>
            <person name="Walt C."/>
            <person name="Boldt J."/>
            <person name="Bunk B."/>
            <person name="Haeckl F.J.F.P.J."/>
            <person name="Gunesch A.P."/>
            <person name="Birkelbach J."/>
            <person name="Nuebel U."/>
            <person name="Pietschmann T."/>
            <person name="Bach T."/>
            <person name="Mueller R."/>
        </authorList>
    </citation>
    <scope>NUCLEOTIDE SEQUENCE [LARGE SCALE GENOMIC DNA]</scope>
    <source>
        <strain evidence="1 2">MSr11954</strain>
    </source>
</reference>
<accession>A0ABZ2LMW2</accession>
<keyword evidence="2" id="KW-1185">Reference proteome</keyword>
<evidence type="ECO:0000313" key="1">
    <source>
        <dbReference type="EMBL" id="WXB12107.1"/>
    </source>
</evidence>
<dbReference type="Proteomes" id="UP001370348">
    <property type="component" value="Chromosome"/>
</dbReference>